<proteinExistence type="inferred from homology"/>
<comment type="caution">
    <text evidence="6">The sequence shown here is derived from an EMBL/GenBank/DDBJ whole genome shotgun (WGS) entry which is preliminary data.</text>
</comment>
<accession>A0A210RZR3</accession>
<comment type="similarity">
    <text evidence="2">Belongs to the bacterial solute-binding protein SsuA/TauA family.</text>
</comment>
<evidence type="ECO:0000256" key="1">
    <source>
        <dbReference type="ARBA" id="ARBA00004418"/>
    </source>
</evidence>
<dbReference type="Gene3D" id="3.40.190.10">
    <property type="entry name" value="Periplasmic binding protein-like II"/>
    <property type="match status" value="2"/>
</dbReference>
<dbReference type="AlphaFoldDB" id="A0A210RZR3"/>
<dbReference type="PANTHER" id="PTHR30024:SF47">
    <property type="entry name" value="TAURINE-BINDING PERIPLASMIC PROTEIN"/>
    <property type="match status" value="1"/>
</dbReference>
<dbReference type="RefSeq" id="WP_087909185.1">
    <property type="nucleotide sequence ID" value="NZ_NAIA01000002.1"/>
</dbReference>
<feature type="signal peptide" evidence="4">
    <location>
        <begin position="1"/>
        <end position="28"/>
    </location>
</feature>
<dbReference type="GO" id="GO:0042597">
    <property type="term" value="C:periplasmic space"/>
    <property type="evidence" value="ECO:0007669"/>
    <property type="project" value="UniProtKB-SubCell"/>
</dbReference>
<feature type="chain" id="PRO_5013324265" description="SsuA/THI5-like domain-containing protein" evidence="4">
    <location>
        <begin position="29"/>
        <end position="427"/>
    </location>
</feature>
<reference evidence="6 7" key="1">
    <citation type="submission" date="2017-03" db="EMBL/GenBank/DDBJ databases">
        <title>New species Polynucleobacter sp. MWH-EgelM1-30-B4.</title>
        <authorList>
            <person name="Hahn M.W."/>
        </authorList>
    </citation>
    <scope>NUCLEOTIDE SEQUENCE [LARGE SCALE GENOMIC DNA]</scope>
    <source>
        <strain evidence="6 7">MWH-EgelM1-30-B4</strain>
    </source>
</reference>
<comment type="subcellular location">
    <subcellularLocation>
        <location evidence="1">Periplasm</location>
    </subcellularLocation>
</comment>
<dbReference type="GO" id="GO:0042918">
    <property type="term" value="P:alkanesulfonate transmembrane transport"/>
    <property type="evidence" value="ECO:0007669"/>
    <property type="project" value="TreeGrafter"/>
</dbReference>
<dbReference type="EMBL" id="NAIA01000002">
    <property type="protein sequence ID" value="OWF66390.1"/>
    <property type="molecule type" value="Genomic_DNA"/>
</dbReference>
<sequence>MKEFNVSRRIFSVLAVAMLSGAPMLSMAQDATKFTNYGWPENAYEKISPKSVAWLKEKGWWPLQVAFQPPWSGQNTINLVMDKTGLLSKRGIEAKFQAFPSGPAINEVIISGRFQFGNGGNFPFTTLIDKNVPVKTIAIINVNLMHAMLVPLDSKIKSIDDFKNRKEPATIGLVTGSSAEFYIQAAAKAHGLVIGKDIILKNMPPGEQMAMPKGIDAVVPWDPTPTIMVKERKNARIINDSYPYNIYGSSFYVRQEVIDNAPDVVQAFTDAIVEATLWIRKNPDDAVKAMQEDPNLKNFSAAILREQINMYNNLDKPTYLYPIPLFWGRANEPIYEWLYENKRIQNKTSASTFITAVDARFMDNTFSKLGWTVPKLPPFLPASWSAPMDKIPYPKYSTPLNTTKPQPFPEKGDLTKDWSFDNKVYKK</sequence>
<dbReference type="Pfam" id="PF09084">
    <property type="entry name" value="NMT1"/>
    <property type="match status" value="1"/>
</dbReference>
<evidence type="ECO:0000256" key="4">
    <source>
        <dbReference type="SAM" id="SignalP"/>
    </source>
</evidence>
<dbReference type="PANTHER" id="PTHR30024">
    <property type="entry name" value="ALIPHATIC SULFONATES-BINDING PROTEIN-RELATED"/>
    <property type="match status" value="1"/>
</dbReference>
<protein>
    <recommendedName>
        <fullName evidence="5">SsuA/THI5-like domain-containing protein</fullName>
    </recommendedName>
</protein>
<evidence type="ECO:0000313" key="6">
    <source>
        <dbReference type="EMBL" id="OWF66390.1"/>
    </source>
</evidence>
<dbReference type="SUPFAM" id="SSF53850">
    <property type="entry name" value="Periplasmic binding protein-like II"/>
    <property type="match status" value="1"/>
</dbReference>
<organism evidence="6 7">
    <name type="scientific">Polynucleobacter hirudinilacicola</name>
    <dbReference type="NCBI Taxonomy" id="1743166"/>
    <lineage>
        <taxon>Bacteria</taxon>
        <taxon>Pseudomonadati</taxon>
        <taxon>Pseudomonadota</taxon>
        <taxon>Betaproteobacteria</taxon>
        <taxon>Burkholderiales</taxon>
        <taxon>Burkholderiaceae</taxon>
        <taxon>Polynucleobacter</taxon>
    </lineage>
</organism>
<feature type="domain" description="SsuA/THI5-like" evidence="5">
    <location>
        <begin position="82"/>
        <end position="286"/>
    </location>
</feature>
<keyword evidence="7" id="KW-1185">Reference proteome</keyword>
<evidence type="ECO:0000259" key="5">
    <source>
        <dbReference type="Pfam" id="PF09084"/>
    </source>
</evidence>
<dbReference type="CDD" id="cd01008">
    <property type="entry name" value="PBP2_NrtA_SsuA_CpmA_like"/>
    <property type="match status" value="1"/>
</dbReference>
<dbReference type="Proteomes" id="UP000196880">
    <property type="component" value="Unassembled WGS sequence"/>
</dbReference>
<evidence type="ECO:0000313" key="7">
    <source>
        <dbReference type="Proteomes" id="UP000196880"/>
    </source>
</evidence>
<name>A0A210RZR3_9BURK</name>
<dbReference type="InterPro" id="IPR015168">
    <property type="entry name" value="SsuA/THI5"/>
</dbReference>
<evidence type="ECO:0000256" key="3">
    <source>
        <dbReference type="ARBA" id="ARBA00022729"/>
    </source>
</evidence>
<evidence type="ECO:0000256" key="2">
    <source>
        <dbReference type="ARBA" id="ARBA00010742"/>
    </source>
</evidence>
<keyword evidence="3 4" id="KW-0732">Signal</keyword>
<dbReference type="OrthoDB" id="9134331at2"/>
<gene>
    <name evidence="6" type="ORF">B6A14_04145</name>
</gene>